<sequence length="58" mass="6594">MFFLGSLGFALLKRRDCYACGLAILATSSADNCFERCKYSLLMFVHFGQNDCQPRFCL</sequence>
<evidence type="ECO:0000313" key="1">
    <source>
        <dbReference type="EMBL" id="JAC60711.1"/>
    </source>
</evidence>
<accession>A0A061QQT9</accession>
<dbReference type="AlphaFoldDB" id="A0A061QQT9"/>
<protein>
    <submittedName>
        <fullName evidence="1">Uncharacterized protein</fullName>
    </submittedName>
</protein>
<proteinExistence type="predicted"/>
<dbReference type="EMBL" id="GBEZ01026507">
    <property type="protein sequence ID" value="JAC60711.1"/>
    <property type="molecule type" value="Transcribed_RNA"/>
</dbReference>
<reference evidence="1" key="1">
    <citation type="submission" date="2014-05" db="EMBL/GenBank/DDBJ databases">
        <title>The transcriptome of the halophilic microalga Tetraselmis sp. GSL018 isolated from the Great Salt Lake, Utah.</title>
        <authorList>
            <person name="Jinkerson R.E."/>
            <person name="D'Adamo S."/>
            <person name="Posewitz M.C."/>
        </authorList>
    </citation>
    <scope>NUCLEOTIDE SEQUENCE</scope>
    <source>
        <strain evidence="1">GSL018</strain>
    </source>
</reference>
<organism evidence="1">
    <name type="scientific">Tetraselmis sp. GSL018</name>
    <dbReference type="NCBI Taxonomy" id="582737"/>
    <lineage>
        <taxon>Eukaryota</taxon>
        <taxon>Viridiplantae</taxon>
        <taxon>Chlorophyta</taxon>
        <taxon>core chlorophytes</taxon>
        <taxon>Chlorodendrophyceae</taxon>
        <taxon>Chlorodendrales</taxon>
        <taxon>Chlorodendraceae</taxon>
        <taxon>Tetraselmis</taxon>
    </lineage>
</organism>
<gene>
    <name evidence="1" type="ORF">TSPGSL018_28207</name>
</gene>
<name>A0A061QQT9_9CHLO</name>